<evidence type="ECO:0000313" key="3">
    <source>
        <dbReference type="Proteomes" id="UP000032180"/>
    </source>
</evidence>
<sequence>MPEMRDVKTTALGDLSGGGGFFIRRVASPGSLAARGARKPLAWRFIRPSDNKENAPPIWALKATPGKRRSPLPDWYPRTPLRDITVIVKAIERTRSRIAAAQQQSQTSEQDVAHCSEVQGSLDVAPSCSSTQTAATPASSLVKGSLKIFSSPSETSLVTPSKPMDPALQDHMEKKLSSSIEQIEKMVKRNLKRTPKAAAQPSKRAIQRRTLMSMR</sequence>
<dbReference type="EnsemblPlants" id="LPERR04G12550.1">
    <property type="protein sequence ID" value="LPERR04G12550.1"/>
    <property type="gene ID" value="LPERR04G12550"/>
</dbReference>
<dbReference type="eggNOG" id="ENOG502RZ6Y">
    <property type="taxonomic scope" value="Eukaryota"/>
</dbReference>
<protein>
    <recommendedName>
        <fullName evidence="4">Protein POLYCHOME</fullName>
    </recommendedName>
</protein>
<dbReference type="Gramene" id="LPERR04G12550.1">
    <property type="protein sequence ID" value="LPERR04G12550.1"/>
    <property type="gene ID" value="LPERR04G12550"/>
</dbReference>
<evidence type="ECO:0000256" key="1">
    <source>
        <dbReference type="SAM" id="MobiDB-lite"/>
    </source>
</evidence>
<dbReference type="GO" id="GO:0005634">
    <property type="term" value="C:nucleus"/>
    <property type="evidence" value="ECO:0007669"/>
    <property type="project" value="InterPro"/>
</dbReference>
<organism evidence="2 3">
    <name type="scientific">Leersia perrieri</name>
    <dbReference type="NCBI Taxonomy" id="77586"/>
    <lineage>
        <taxon>Eukaryota</taxon>
        <taxon>Viridiplantae</taxon>
        <taxon>Streptophyta</taxon>
        <taxon>Embryophyta</taxon>
        <taxon>Tracheophyta</taxon>
        <taxon>Spermatophyta</taxon>
        <taxon>Magnoliopsida</taxon>
        <taxon>Liliopsida</taxon>
        <taxon>Poales</taxon>
        <taxon>Poaceae</taxon>
        <taxon>BOP clade</taxon>
        <taxon>Oryzoideae</taxon>
        <taxon>Oryzeae</taxon>
        <taxon>Oryzinae</taxon>
        <taxon>Leersia</taxon>
    </lineage>
</organism>
<reference evidence="2" key="3">
    <citation type="submission" date="2015-04" db="UniProtKB">
        <authorList>
            <consortium name="EnsemblPlants"/>
        </authorList>
    </citation>
    <scope>IDENTIFICATION</scope>
</reference>
<reference evidence="3" key="2">
    <citation type="submission" date="2013-12" db="EMBL/GenBank/DDBJ databases">
        <authorList>
            <person name="Yu Y."/>
            <person name="Lee S."/>
            <person name="de Baynast K."/>
            <person name="Wissotski M."/>
            <person name="Liu L."/>
            <person name="Talag J."/>
            <person name="Goicoechea J."/>
            <person name="Angelova A."/>
            <person name="Jetty R."/>
            <person name="Kudrna D."/>
            <person name="Golser W."/>
            <person name="Rivera L."/>
            <person name="Zhang J."/>
            <person name="Wing R."/>
        </authorList>
    </citation>
    <scope>NUCLEOTIDE SEQUENCE</scope>
</reference>
<evidence type="ECO:0008006" key="4">
    <source>
        <dbReference type="Google" id="ProtNLM"/>
    </source>
</evidence>
<accession>A0A0D9W656</accession>
<dbReference type="GO" id="GO:0051783">
    <property type="term" value="P:regulation of nuclear division"/>
    <property type="evidence" value="ECO:0007669"/>
    <property type="project" value="InterPro"/>
</dbReference>
<dbReference type="HOGENOM" id="CLU_068773_0_0_1"/>
<dbReference type="InterPro" id="IPR034590">
    <property type="entry name" value="POLYCHOME/GIG1"/>
</dbReference>
<dbReference type="PANTHER" id="PTHR35119">
    <property type="entry name" value="PROTEIN POLYCHOME"/>
    <property type="match status" value="1"/>
</dbReference>
<reference evidence="2 3" key="1">
    <citation type="submission" date="2012-08" db="EMBL/GenBank/DDBJ databases">
        <title>Oryza genome evolution.</title>
        <authorList>
            <person name="Wing R.A."/>
        </authorList>
    </citation>
    <scope>NUCLEOTIDE SEQUENCE</scope>
</reference>
<dbReference type="AlphaFoldDB" id="A0A0D9W656"/>
<dbReference type="STRING" id="77586.A0A0D9W656"/>
<feature type="region of interest" description="Disordered" evidence="1">
    <location>
        <begin position="190"/>
        <end position="215"/>
    </location>
</feature>
<dbReference type="PANTHER" id="PTHR35119:SF12">
    <property type="entry name" value="OS04G0472700 PROTEIN"/>
    <property type="match status" value="1"/>
</dbReference>
<proteinExistence type="predicted"/>
<dbReference type="Proteomes" id="UP000032180">
    <property type="component" value="Chromosome 4"/>
</dbReference>
<name>A0A0D9W656_9ORYZ</name>
<evidence type="ECO:0000313" key="2">
    <source>
        <dbReference type="EnsemblPlants" id="LPERR04G12550.1"/>
    </source>
</evidence>
<keyword evidence="3" id="KW-1185">Reference proteome</keyword>